<sequence>MNNKLNSVQILRGLAALSVVLFHYRFWLSPLYGDLTIPNKYFSWGSAGVDLFFVISGFIMFHITSKKPSGLKYALFFSVERLTRILPTYFIALFIAFYYTWEVGYFVDPGKLQNIISALTFTPFVDAYPPLYIDAGGIFVIRWTLNYELYFYLIFALCIIFNKKIPGVILWIIATAIAGFYITGKITLSTTGYETGSPVLSFLTNPIIFEFVLGILAGYTVKHSEKWSCKTKLAFSFFTALIFIYAIDNKLIEGYNLKTGVISYFILVTFVINDRVITRITPSFFVMLGNISFSWYLLHNQIGSYISWQVEANNPGVMHNAYGFTILLILSICIAWLSHKYIEGMLTNKIRNKIFMSRPGKLVDMRKVNQGA</sequence>
<feature type="domain" description="Acyltransferase 3" evidence="2">
    <location>
        <begin position="7"/>
        <end position="337"/>
    </location>
</feature>
<evidence type="ECO:0000313" key="4">
    <source>
        <dbReference type="Proteomes" id="UP001139290"/>
    </source>
</evidence>
<feature type="transmembrane region" description="Helical" evidence="1">
    <location>
        <begin position="41"/>
        <end position="61"/>
    </location>
</feature>
<feature type="transmembrane region" description="Helical" evidence="1">
    <location>
        <begin position="200"/>
        <end position="221"/>
    </location>
</feature>
<keyword evidence="1" id="KW-0812">Transmembrane</keyword>
<evidence type="ECO:0000256" key="1">
    <source>
        <dbReference type="SAM" id="Phobius"/>
    </source>
</evidence>
<dbReference type="GO" id="GO:0016746">
    <property type="term" value="F:acyltransferase activity"/>
    <property type="evidence" value="ECO:0007669"/>
    <property type="project" value="UniProtKB-KW"/>
</dbReference>
<dbReference type="PANTHER" id="PTHR23028">
    <property type="entry name" value="ACETYLTRANSFERASE"/>
    <property type="match status" value="1"/>
</dbReference>
<feature type="transmembrane region" description="Helical" evidence="1">
    <location>
        <begin position="280"/>
        <end position="298"/>
    </location>
</feature>
<reference evidence="3" key="1">
    <citation type="submission" date="2021-11" db="EMBL/GenBank/DDBJ databases">
        <title>Citrobacter meridianamericanus sp. nov. isolated from soil.</title>
        <authorList>
            <person name="Furlan J.P.R."/>
            <person name="Stehling E.G."/>
        </authorList>
    </citation>
    <scope>NUCLEOTIDE SEQUENCE</scope>
    <source>
        <strain evidence="3">BR102</strain>
    </source>
</reference>
<dbReference type="PANTHER" id="PTHR23028:SF53">
    <property type="entry name" value="ACYL_TRANSF_3 DOMAIN-CONTAINING PROTEIN"/>
    <property type="match status" value="1"/>
</dbReference>
<dbReference type="Pfam" id="PF01757">
    <property type="entry name" value="Acyl_transf_3"/>
    <property type="match status" value="1"/>
</dbReference>
<accession>A0ABT1B1Q2</accession>
<gene>
    <name evidence="3" type="ORF">LOD26_00390</name>
</gene>
<comment type="caution">
    <text evidence="3">The sequence shown here is derived from an EMBL/GenBank/DDBJ whole genome shotgun (WGS) entry which is preliminary data.</text>
</comment>
<name>A0ABT1B1Q2_9ENTR</name>
<evidence type="ECO:0000259" key="2">
    <source>
        <dbReference type="Pfam" id="PF01757"/>
    </source>
</evidence>
<keyword evidence="1" id="KW-0472">Membrane</keyword>
<feature type="transmembrane region" description="Helical" evidence="1">
    <location>
        <begin position="168"/>
        <end position="188"/>
    </location>
</feature>
<feature type="transmembrane region" description="Helical" evidence="1">
    <location>
        <begin position="318"/>
        <end position="337"/>
    </location>
</feature>
<feature type="transmembrane region" description="Helical" evidence="1">
    <location>
        <begin position="82"/>
        <end position="101"/>
    </location>
</feature>
<feature type="transmembrane region" description="Helical" evidence="1">
    <location>
        <begin position="255"/>
        <end position="273"/>
    </location>
</feature>
<feature type="transmembrane region" description="Helical" evidence="1">
    <location>
        <begin position="140"/>
        <end position="161"/>
    </location>
</feature>
<organism evidence="3 4">
    <name type="scientific">Citrobacter meridianamericanus</name>
    <dbReference type="NCBI Taxonomy" id="2894201"/>
    <lineage>
        <taxon>Bacteria</taxon>
        <taxon>Pseudomonadati</taxon>
        <taxon>Pseudomonadota</taxon>
        <taxon>Gammaproteobacteria</taxon>
        <taxon>Enterobacterales</taxon>
        <taxon>Enterobacteriaceae</taxon>
        <taxon>Citrobacter</taxon>
    </lineage>
</organism>
<dbReference type="EMBL" id="JAJJVQ010000001">
    <property type="protein sequence ID" value="MCO5779798.1"/>
    <property type="molecule type" value="Genomic_DNA"/>
</dbReference>
<feature type="transmembrane region" description="Helical" evidence="1">
    <location>
        <begin position="12"/>
        <end position="29"/>
    </location>
</feature>
<dbReference type="InterPro" id="IPR002656">
    <property type="entry name" value="Acyl_transf_3_dom"/>
</dbReference>
<dbReference type="RefSeq" id="WP_252837662.1">
    <property type="nucleotide sequence ID" value="NZ_CP101036.1"/>
</dbReference>
<proteinExistence type="predicted"/>
<protein>
    <submittedName>
        <fullName evidence="3">Acyltransferase</fullName>
    </submittedName>
</protein>
<keyword evidence="1" id="KW-1133">Transmembrane helix</keyword>
<keyword evidence="4" id="KW-1185">Reference proteome</keyword>
<keyword evidence="3" id="KW-0808">Transferase</keyword>
<keyword evidence="3" id="KW-0012">Acyltransferase</keyword>
<dbReference type="InterPro" id="IPR050879">
    <property type="entry name" value="Acyltransferase_3"/>
</dbReference>
<dbReference type="Proteomes" id="UP001139290">
    <property type="component" value="Unassembled WGS sequence"/>
</dbReference>
<evidence type="ECO:0000313" key="3">
    <source>
        <dbReference type="EMBL" id="MCO5779798.1"/>
    </source>
</evidence>
<feature type="transmembrane region" description="Helical" evidence="1">
    <location>
        <begin position="233"/>
        <end position="249"/>
    </location>
</feature>